<dbReference type="InterPro" id="IPR000277">
    <property type="entry name" value="Cys/Met-Metab_PyrdxlP-dep_enz"/>
</dbReference>
<name>A0A0A5SHG6_MORMO</name>
<reference evidence="14" key="2">
    <citation type="submission" date="2023-02" db="EMBL/GenBank/DDBJ databases">
        <title>Detection, antimicrobial susceptibility and genomic characterization of NDM-producing species of Morganellaceae, Yersiniaceae, and Enterobacteriaceae other than Klebsiella.</title>
        <authorList>
            <person name="Camargo C.H."/>
            <person name="Sacchi C.T."/>
            <person name="Campos K.R."/>
        </authorList>
    </citation>
    <scope>NUCLEOTIDE SEQUENCE</scope>
    <source>
        <strain evidence="14">1189_21</strain>
    </source>
</reference>
<evidence type="ECO:0000256" key="6">
    <source>
        <dbReference type="ARBA" id="ARBA00023239"/>
    </source>
</evidence>
<dbReference type="GO" id="GO:0018826">
    <property type="term" value="F:methionine gamma-lyase activity"/>
    <property type="evidence" value="ECO:0007669"/>
    <property type="project" value="UniProtKB-EC"/>
</dbReference>
<dbReference type="GO" id="GO:0005737">
    <property type="term" value="C:cytoplasm"/>
    <property type="evidence" value="ECO:0007669"/>
    <property type="project" value="TreeGrafter"/>
</dbReference>
<evidence type="ECO:0000256" key="1">
    <source>
        <dbReference type="ARBA" id="ARBA00001933"/>
    </source>
</evidence>
<sequence>MHDYTNKGYDTKIVHAGQQADPLTGALSTPIYQTSTFVFDSAAQGAARFALEEEGYIYSRLGNPTNAALEEKMRVLENGEAALATSSGIAAISTTILTMCGQGDHIVASDTLYGCTYALLSHTLPKFGIEVTFVRANDPANIKAAMKPNTKMVYVETPANPTLAMIDLEAAANVAHEGGAMLVVDNTFMSPYCQRPLELGADIVVHSVTKYINGHGDVIGGVIVGPADFLVPARLVGVKDITGGVMSPFNAWLTLRGLKTLHVRMERHCSNAMKVAKYLESNPNVEAVFYPGLPSHPQHELAKKQMSNFGGMISFEIKGGIEAGRKVMDSVELCMLAVSLGDTETLIQHPASMTHSPVPAEERLKAGITDGLIRISVGLETPEDIIADLEQAIAKAVA</sequence>
<protein>
    <recommendedName>
        <fullName evidence="4">L-methionine gamma-lyase</fullName>
        <ecNumber evidence="3">4.4.1.11</ecNumber>
    </recommendedName>
    <alternativeName>
        <fullName evidence="10">L-methionine-alpha-deamino-gamma-mercaptomethane-lyase</fullName>
    </alternativeName>
</protein>
<dbReference type="CDD" id="cd00614">
    <property type="entry name" value="CGS_like"/>
    <property type="match status" value="1"/>
</dbReference>
<dbReference type="AlphaFoldDB" id="A0A0A5SHG6"/>
<evidence type="ECO:0000256" key="4">
    <source>
        <dbReference type="ARBA" id="ARBA00019040"/>
    </source>
</evidence>
<reference evidence="13" key="1">
    <citation type="submission" date="2017-12" db="EMBL/GenBank/DDBJ databases">
        <title>Genome sequencing and analysis.</title>
        <authorList>
            <person name="Huang Y.-T."/>
        </authorList>
    </citation>
    <scope>NUCLEOTIDE SEQUENCE</scope>
    <source>
        <strain evidence="13">VGH116</strain>
    </source>
</reference>
<dbReference type="RefSeq" id="WP_004904656.1">
    <property type="nucleotide sequence ID" value="NZ_ABGYJJ040000001.1"/>
</dbReference>
<dbReference type="SUPFAM" id="SSF53383">
    <property type="entry name" value="PLP-dependent transferases"/>
    <property type="match status" value="1"/>
</dbReference>
<evidence type="ECO:0000313" key="15">
    <source>
        <dbReference type="Proteomes" id="UP001182247"/>
    </source>
</evidence>
<dbReference type="Proteomes" id="UP000650477">
    <property type="component" value="Unassembled WGS sequence"/>
</dbReference>
<keyword evidence="5 11" id="KW-0663">Pyridoxal phosphate</keyword>
<dbReference type="Proteomes" id="UP001182247">
    <property type="component" value="Unassembled WGS sequence"/>
</dbReference>
<dbReference type="OrthoDB" id="9805807at2"/>
<dbReference type="EMBL" id="JAPKIY010000001">
    <property type="protein sequence ID" value="MDS0896410.1"/>
    <property type="molecule type" value="Genomic_DNA"/>
</dbReference>
<dbReference type="EC" id="4.4.1.11" evidence="3"/>
<evidence type="ECO:0000256" key="9">
    <source>
        <dbReference type="ARBA" id="ARBA00064130"/>
    </source>
</evidence>
<dbReference type="STRING" id="582.AL531_15160"/>
<evidence type="ECO:0000256" key="12">
    <source>
        <dbReference type="RuleBase" id="RU362118"/>
    </source>
</evidence>
<organism evidence="14 15">
    <name type="scientific">Morganella morganii</name>
    <name type="common">Proteus morganii</name>
    <dbReference type="NCBI Taxonomy" id="582"/>
    <lineage>
        <taxon>Bacteria</taxon>
        <taxon>Pseudomonadati</taxon>
        <taxon>Pseudomonadota</taxon>
        <taxon>Gammaproteobacteria</taxon>
        <taxon>Enterobacterales</taxon>
        <taxon>Morganellaceae</taxon>
        <taxon>Morganella</taxon>
    </lineage>
</organism>
<comment type="similarity">
    <text evidence="2">Belongs to the trans-sulfuration enzymes family. L-methionine gamma-lyase subfamily.</text>
</comment>
<dbReference type="FunFam" id="3.90.1150.10:FF:000008">
    <property type="entry name" value="Cystathionine gamma-synthase"/>
    <property type="match status" value="1"/>
</dbReference>
<dbReference type="GeneID" id="93358747"/>
<evidence type="ECO:0000256" key="10">
    <source>
        <dbReference type="ARBA" id="ARBA00078333"/>
    </source>
</evidence>
<dbReference type="GO" id="GO:0047982">
    <property type="term" value="F:homocysteine desulfhydrase activity"/>
    <property type="evidence" value="ECO:0007669"/>
    <property type="project" value="UniProtKB-EC"/>
</dbReference>
<evidence type="ECO:0000256" key="7">
    <source>
        <dbReference type="ARBA" id="ARBA00049180"/>
    </source>
</evidence>
<dbReference type="PANTHER" id="PTHR11808:SF80">
    <property type="entry name" value="CYSTATHIONINE GAMMA-LYASE"/>
    <property type="match status" value="1"/>
</dbReference>
<proteinExistence type="inferred from homology"/>
<comment type="cofactor">
    <cofactor evidence="1 12">
        <name>pyridoxal 5'-phosphate</name>
        <dbReference type="ChEBI" id="CHEBI:597326"/>
    </cofactor>
</comment>
<evidence type="ECO:0000256" key="8">
    <source>
        <dbReference type="ARBA" id="ARBA00050802"/>
    </source>
</evidence>
<dbReference type="FunFam" id="3.40.640.10:FF:000046">
    <property type="entry name" value="Cystathionine gamma-lyase"/>
    <property type="match status" value="1"/>
</dbReference>
<dbReference type="GO" id="GO:0030170">
    <property type="term" value="F:pyridoxal phosphate binding"/>
    <property type="evidence" value="ECO:0007669"/>
    <property type="project" value="InterPro"/>
</dbReference>
<dbReference type="Gene3D" id="3.40.640.10">
    <property type="entry name" value="Type I PLP-dependent aspartate aminotransferase-like (Major domain)"/>
    <property type="match status" value="1"/>
</dbReference>
<dbReference type="PIRSF" id="PIRSF001434">
    <property type="entry name" value="CGS"/>
    <property type="match status" value="1"/>
</dbReference>
<comment type="caution">
    <text evidence="14">The sequence shown here is derived from an EMBL/GenBank/DDBJ whole genome shotgun (WGS) entry which is preliminary data.</text>
</comment>
<dbReference type="InterPro" id="IPR015424">
    <property type="entry name" value="PyrdxlP-dep_Trfase"/>
</dbReference>
<evidence type="ECO:0000256" key="11">
    <source>
        <dbReference type="PIRSR" id="PIRSR001434-2"/>
    </source>
</evidence>
<dbReference type="PANTHER" id="PTHR11808">
    <property type="entry name" value="TRANS-SULFURATION ENZYME FAMILY MEMBER"/>
    <property type="match status" value="1"/>
</dbReference>
<dbReference type="Gene3D" id="3.90.1150.10">
    <property type="entry name" value="Aspartate Aminotransferase, domain 1"/>
    <property type="match status" value="1"/>
</dbReference>
<evidence type="ECO:0000256" key="2">
    <source>
        <dbReference type="ARBA" id="ARBA00008667"/>
    </source>
</evidence>
<comment type="subunit">
    <text evidence="9">Homotetramer; dimer of active dimers.</text>
</comment>
<dbReference type="InterPro" id="IPR015421">
    <property type="entry name" value="PyrdxlP-dep_Trfase_major"/>
</dbReference>
<evidence type="ECO:0000313" key="13">
    <source>
        <dbReference type="EMBL" id="MBE8613675.1"/>
    </source>
</evidence>
<accession>A0A0A5SHG6</accession>
<dbReference type="InterPro" id="IPR015422">
    <property type="entry name" value="PyrdxlP-dep_Trfase_small"/>
</dbReference>
<dbReference type="EMBL" id="PKLF01000013">
    <property type="protein sequence ID" value="MBE8613675.1"/>
    <property type="molecule type" value="Genomic_DNA"/>
</dbReference>
<evidence type="ECO:0000256" key="5">
    <source>
        <dbReference type="ARBA" id="ARBA00022898"/>
    </source>
</evidence>
<evidence type="ECO:0000313" key="14">
    <source>
        <dbReference type="EMBL" id="MDS0896410.1"/>
    </source>
</evidence>
<comment type="catalytic activity">
    <reaction evidence="8">
        <text>L-homocysteine + H2O = 2-oxobutanoate + hydrogen sulfide + NH4(+) + H(+)</text>
        <dbReference type="Rhea" id="RHEA:14501"/>
        <dbReference type="ChEBI" id="CHEBI:15377"/>
        <dbReference type="ChEBI" id="CHEBI:15378"/>
        <dbReference type="ChEBI" id="CHEBI:16763"/>
        <dbReference type="ChEBI" id="CHEBI:28938"/>
        <dbReference type="ChEBI" id="CHEBI:29919"/>
        <dbReference type="ChEBI" id="CHEBI:58199"/>
        <dbReference type="EC" id="4.4.1.2"/>
    </reaction>
</comment>
<keyword evidence="6 14" id="KW-0456">Lyase</keyword>
<comment type="catalytic activity">
    <reaction evidence="7">
        <text>L-methionine + H2O = methanethiol + 2-oxobutanoate + NH4(+)</text>
        <dbReference type="Rhea" id="RHEA:23800"/>
        <dbReference type="ChEBI" id="CHEBI:15377"/>
        <dbReference type="ChEBI" id="CHEBI:16007"/>
        <dbReference type="ChEBI" id="CHEBI:16763"/>
        <dbReference type="ChEBI" id="CHEBI:28938"/>
        <dbReference type="ChEBI" id="CHEBI:57844"/>
        <dbReference type="EC" id="4.4.1.11"/>
    </reaction>
</comment>
<dbReference type="InterPro" id="IPR006237">
    <property type="entry name" value="L-Met_gamma_lys"/>
</dbReference>
<dbReference type="Pfam" id="PF01053">
    <property type="entry name" value="Cys_Met_Meta_PP"/>
    <property type="match status" value="1"/>
</dbReference>
<dbReference type="NCBIfam" id="TIGR01328">
    <property type="entry name" value="met_gam_lyase"/>
    <property type="match status" value="1"/>
</dbReference>
<dbReference type="GO" id="GO:0019346">
    <property type="term" value="P:transsulfuration"/>
    <property type="evidence" value="ECO:0007669"/>
    <property type="project" value="InterPro"/>
</dbReference>
<feature type="modified residue" description="N6-(pyridoxal phosphate)lysine" evidence="11">
    <location>
        <position position="210"/>
    </location>
</feature>
<evidence type="ECO:0000256" key="3">
    <source>
        <dbReference type="ARBA" id="ARBA00012222"/>
    </source>
</evidence>
<gene>
    <name evidence="14" type="primary">megL</name>
    <name evidence="13" type="ORF">CYG68_14890</name>
    <name evidence="14" type="ORF">OSC06_00380</name>
</gene>